<dbReference type="Gene3D" id="2.20.25.240">
    <property type="match status" value="3"/>
</dbReference>
<sequence>MYARFQCPAVLTLDAFNSVVCVRGDHNHPDPVIFDTPREALIIPSRNKRGQGMLVFRNYTYSWRNHKKNGSYWTCSSHHKKGPVIIKGKKKGQYFLLYNSYTYTRSATSKKGKVWKCTSFKAEDCKVRMTTDDNLNVVVTKGDHNHDPPERESKPKHFFIKSNQLAVSVVTAIDGATLLMLNGYSFTNPSPMTGGERWYCSGRIKWKCNVCLHVNDDYELVCISNEHTHKAPVYDRTPDGLYVQAVP</sequence>
<comment type="caution">
    <text evidence="5">The sequence shown here is derived from an EMBL/GenBank/DDBJ whole genome shotgun (WGS) entry which is preliminary data.</text>
</comment>
<gene>
    <name evidence="5" type="ORF">APLA_LOCUS6063</name>
</gene>
<dbReference type="GO" id="GO:0008270">
    <property type="term" value="F:zinc ion binding"/>
    <property type="evidence" value="ECO:0007669"/>
    <property type="project" value="UniProtKB-KW"/>
</dbReference>
<reference evidence="5 6" key="1">
    <citation type="submission" date="2020-04" db="EMBL/GenBank/DDBJ databases">
        <authorList>
            <person name="Wallbank WR R."/>
            <person name="Pardo Diaz C."/>
            <person name="Kozak K."/>
            <person name="Martin S."/>
            <person name="Jiggins C."/>
            <person name="Moest M."/>
            <person name="Warren A I."/>
            <person name="Byers J.R.P. K."/>
            <person name="Montejo-Kovacevich G."/>
            <person name="Yen C E."/>
        </authorList>
    </citation>
    <scope>NUCLEOTIDE SEQUENCE [LARGE SCALE GENOMIC DNA]</scope>
</reference>
<keyword evidence="3" id="KW-0862">Zinc</keyword>
<evidence type="ECO:0000256" key="3">
    <source>
        <dbReference type="ARBA" id="ARBA00022833"/>
    </source>
</evidence>
<feature type="domain" description="FLYWCH-type" evidence="4">
    <location>
        <begin position="174"/>
        <end position="229"/>
    </location>
</feature>
<dbReference type="OrthoDB" id="7471479at2759"/>
<feature type="domain" description="FLYWCH-type" evidence="4">
    <location>
        <begin position="90"/>
        <end position="146"/>
    </location>
</feature>
<organism evidence="5 6">
    <name type="scientific">Arctia plantaginis</name>
    <name type="common">Wood tiger moth</name>
    <name type="synonym">Phalaena plantaginis</name>
    <dbReference type="NCBI Taxonomy" id="874455"/>
    <lineage>
        <taxon>Eukaryota</taxon>
        <taxon>Metazoa</taxon>
        <taxon>Ecdysozoa</taxon>
        <taxon>Arthropoda</taxon>
        <taxon>Hexapoda</taxon>
        <taxon>Insecta</taxon>
        <taxon>Pterygota</taxon>
        <taxon>Neoptera</taxon>
        <taxon>Endopterygota</taxon>
        <taxon>Lepidoptera</taxon>
        <taxon>Glossata</taxon>
        <taxon>Ditrysia</taxon>
        <taxon>Noctuoidea</taxon>
        <taxon>Erebidae</taxon>
        <taxon>Arctiinae</taxon>
        <taxon>Arctia</taxon>
    </lineage>
</organism>
<keyword evidence="6" id="KW-1185">Reference proteome</keyword>
<keyword evidence="2" id="KW-0863">Zinc-finger</keyword>
<dbReference type="EMBL" id="CADEBC010000485">
    <property type="protein sequence ID" value="CAB3235367.1"/>
    <property type="molecule type" value="Genomic_DNA"/>
</dbReference>
<evidence type="ECO:0000313" key="6">
    <source>
        <dbReference type="Proteomes" id="UP000494106"/>
    </source>
</evidence>
<dbReference type="InterPro" id="IPR007588">
    <property type="entry name" value="Znf_FLYWCH"/>
</dbReference>
<evidence type="ECO:0000259" key="4">
    <source>
        <dbReference type="Pfam" id="PF04500"/>
    </source>
</evidence>
<dbReference type="AlphaFoldDB" id="A0A8S0ZRX6"/>
<evidence type="ECO:0000313" key="5">
    <source>
        <dbReference type="EMBL" id="CAB3235367.1"/>
    </source>
</evidence>
<proteinExistence type="predicted"/>
<protein>
    <recommendedName>
        <fullName evidence="4">FLYWCH-type domain-containing protein</fullName>
    </recommendedName>
</protein>
<dbReference type="Proteomes" id="UP000494106">
    <property type="component" value="Unassembled WGS sequence"/>
</dbReference>
<name>A0A8S0ZRX6_ARCPL</name>
<dbReference type="Pfam" id="PF04500">
    <property type="entry name" value="FLYWCH"/>
    <property type="match status" value="2"/>
</dbReference>
<evidence type="ECO:0000256" key="2">
    <source>
        <dbReference type="ARBA" id="ARBA00022771"/>
    </source>
</evidence>
<keyword evidence="1" id="KW-0479">Metal-binding</keyword>
<accession>A0A8S0ZRX6</accession>
<evidence type="ECO:0000256" key="1">
    <source>
        <dbReference type="ARBA" id="ARBA00022723"/>
    </source>
</evidence>